<dbReference type="KEGG" id="spri:SPRI_6942"/>
<dbReference type="OrthoDB" id="4013993at2"/>
<dbReference type="Proteomes" id="UP000060513">
    <property type="component" value="Chromosome"/>
</dbReference>
<dbReference type="RefSeq" id="WP_005321329.1">
    <property type="nucleotide sequence ID" value="NZ_CP011340.1"/>
</dbReference>
<dbReference type="PATRIC" id="fig|38300.4.peg.7268"/>
<protein>
    <submittedName>
        <fullName evidence="1">Uncharacterized protein</fullName>
    </submittedName>
</protein>
<dbReference type="GeneID" id="97232024"/>
<accession>A0A0M5IS32</accession>
<dbReference type="EMBL" id="CP011340">
    <property type="protein sequence ID" value="ALC25248.1"/>
    <property type="molecule type" value="Genomic_DNA"/>
</dbReference>
<sequence>MGQLVLSARIRGEATTRCEFAMTVNGSPVTPTAVVLDQSIFTIPDASAQIEIQANSFEPIKYGTVTARLEVDSFGSIQTVFLPDNWEPLTVLPSLLGPTAVMVVHFSPLRDATEQARLSLERTGPDFPGAPPPGDMSFRTPPVPLPPATYSPLPQATDTAFVASPAVGDHAIKVESRTVTPFGDLLVLRLPGVGAPQLVAVYWPGAVPRGPGAPPAPFLVFFRPTMAQNVPDGFFTNVLDRHDPMTNDTYPWGFDYQFFGLLRPLRYMGDPLLEDPFPKGLPYQIQASGRNVVLVLPLPRVGAEPCAEITSFADAVFLQEYLEEIQAFMFRRAGNFSFGLVGRVGMGSFSSGHALLSCFLTQPANQTHPLLLDTLQEVWLFDPHADKAEVTGEALAHVAAWAVRGSAATKIARLYTQNDPGHLGPLLAQLGVTAGAAPFHAETADGRKSLTSLPRAAWQSVAQQLQGTVPYTNSGQVHQVIPAMMVTDALRRSGF</sequence>
<dbReference type="AlphaFoldDB" id="A0A0M5IS32"/>
<proteinExistence type="predicted"/>
<evidence type="ECO:0000313" key="2">
    <source>
        <dbReference type="Proteomes" id="UP000060513"/>
    </source>
</evidence>
<gene>
    <name evidence="1" type="ORF">SPRI_6942</name>
</gene>
<reference evidence="1 2" key="1">
    <citation type="submission" date="2015-08" db="EMBL/GenBank/DDBJ databases">
        <title>Genome sequence of the pristinamycin over-producing bacterium Streptomyces pristinaespiralis HCCB10218.</title>
        <authorList>
            <person name="Tian J."/>
            <person name="Yang J."/>
            <person name="Li L."/>
            <person name="Ruan L."/>
            <person name="Wei W."/>
            <person name="Zheng G."/>
            <person name="Wei Z."/>
            <person name="Yang S."/>
            <person name="Ge M."/>
            <person name="Jiang W."/>
            <person name="Lu Y."/>
        </authorList>
    </citation>
    <scope>NUCLEOTIDE SEQUENCE [LARGE SCALE GENOMIC DNA]</scope>
    <source>
        <strain evidence="1 2">HCCB 10218</strain>
    </source>
</reference>
<evidence type="ECO:0000313" key="1">
    <source>
        <dbReference type="EMBL" id="ALC25248.1"/>
    </source>
</evidence>
<name>A0A0M5IS32_STRPR</name>
<organism evidence="1">
    <name type="scientific">Streptomyces pristinaespiralis</name>
    <dbReference type="NCBI Taxonomy" id="38300"/>
    <lineage>
        <taxon>Bacteria</taxon>
        <taxon>Bacillati</taxon>
        <taxon>Actinomycetota</taxon>
        <taxon>Actinomycetes</taxon>
        <taxon>Kitasatosporales</taxon>
        <taxon>Streptomycetaceae</taxon>
        <taxon>Streptomyces</taxon>
    </lineage>
</organism>